<dbReference type="Proteomes" id="UP000693946">
    <property type="component" value="Linkage Group LG11"/>
</dbReference>
<dbReference type="PANTHER" id="PTHR19441:SF95">
    <property type="entry name" value="PERLWAPIN ISOFORM X1"/>
    <property type="match status" value="1"/>
</dbReference>
<sequence>MEKHWSAVCALILVLGVYVHLDTAFAADTERSVTENPGKCPKRNWGMGLCAEFCTNDCDCPSNKKCCSNGCGHECMVPEKEKPGNCPLRQGTQLCAEFCYHDGECPGAEKCCKTTCGHACSEPC</sequence>
<protein>
    <submittedName>
        <fullName evidence="3">WAP four-disulfide core domain protein 18-like isoform X2</fullName>
    </submittedName>
</protein>
<dbReference type="InterPro" id="IPR008197">
    <property type="entry name" value="WAP_dom"/>
</dbReference>
<feature type="domain" description="WAP" evidence="2">
    <location>
        <begin position="80"/>
        <end position="124"/>
    </location>
</feature>
<dbReference type="PANTHER" id="PTHR19441">
    <property type="entry name" value="WHEY ACDIC PROTEIN WAP"/>
    <property type="match status" value="1"/>
</dbReference>
<dbReference type="PRINTS" id="PR00003">
    <property type="entry name" value="4DISULPHCORE"/>
</dbReference>
<keyword evidence="4" id="KW-1185">Reference proteome</keyword>
<dbReference type="EMBL" id="JAGKHQ010000003">
    <property type="protein sequence ID" value="KAG7519405.1"/>
    <property type="molecule type" value="Genomic_DNA"/>
</dbReference>
<dbReference type="SMART" id="SM00217">
    <property type="entry name" value="WAP"/>
    <property type="match status" value="2"/>
</dbReference>
<keyword evidence="1" id="KW-0732">Signal</keyword>
<dbReference type="InterPro" id="IPR050514">
    <property type="entry name" value="WAP_four-disulfide_core"/>
</dbReference>
<evidence type="ECO:0000313" key="4">
    <source>
        <dbReference type="Proteomes" id="UP000693946"/>
    </source>
</evidence>
<evidence type="ECO:0000313" key="3">
    <source>
        <dbReference type="EMBL" id="KAG7519405.1"/>
    </source>
</evidence>
<proteinExistence type="predicted"/>
<accession>A0AAV6SQS7</accession>
<reference evidence="3 4" key="1">
    <citation type="journal article" date="2021" name="Sci. Rep.">
        <title>Chromosome anchoring in Senegalese sole (Solea senegalensis) reveals sex-associated markers and genome rearrangements in flatfish.</title>
        <authorList>
            <person name="Guerrero-Cozar I."/>
            <person name="Gomez-Garrido J."/>
            <person name="Berbel C."/>
            <person name="Martinez-Blanch J.F."/>
            <person name="Alioto T."/>
            <person name="Claros M.G."/>
            <person name="Gagnaire P.A."/>
            <person name="Manchado M."/>
        </authorList>
    </citation>
    <scope>NUCLEOTIDE SEQUENCE [LARGE SCALE GENOMIC DNA]</scope>
    <source>
        <strain evidence="3">Sse05_10M</strain>
    </source>
</reference>
<dbReference type="PROSITE" id="PS51390">
    <property type="entry name" value="WAP"/>
    <property type="match status" value="2"/>
</dbReference>
<evidence type="ECO:0000259" key="2">
    <source>
        <dbReference type="PROSITE" id="PS51390"/>
    </source>
</evidence>
<dbReference type="InterPro" id="IPR036645">
    <property type="entry name" value="Elafin-like_sf"/>
</dbReference>
<dbReference type="Gene3D" id="4.10.75.10">
    <property type="entry name" value="Elafin-like"/>
    <property type="match status" value="2"/>
</dbReference>
<dbReference type="Pfam" id="PF00095">
    <property type="entry name" value="WAP"/>
    <property type="match status" value="2"/>
</dbReference>
<dbReference type="CDD" id="cd00199">
    <property type="entry name" value="WAP"/>
    <property type="match status" value="1"/>
</dbReference>
<feature type="chain" id="PRO_5043675345" evidence="1">
    <location>
        <begin position="27"/>
        <end position="124"/>
    </location>
</feature>
<evidence type="ECO:0000256" key="1">
    <source>
        <dbReference type="SAM" id="SignalP"/>
    </source>
</evidence>
<dbReference type="GO" id="GO:0004867">
    <property type="term" value="F:serine-type endopeptidase inhibitor activity"/>
    <property type="evidence" value="ECO:0007669"/>
    <property type="project" value="TreeGrafter"/>
</dbReference>
<gene>
    <name evidence="3" type="ORF">JOB18_007800</name>
</gene>
<dbReference type="GO" id="GO:0019731">
    <property type="term" value="P:antibacterial humoral response"/>
    <property type="evidence" value="ECO:0007669"/>
    <property type="project" value="TreeGrafter"/>
</dbReference>
<feature type="domain" description="WAP" evidence="2">
    <location>
        <begin position="33"/>
        <end position="79"/>
    </location>
</feature>
<name>A0AAV6SQS7_SOLSE</name>
<feature type="signal peptide" evidence="1">
    <location>
        <begin position="1"/>
        <end position="26"/>
    </location>
</feature>
<dbReference type="GO" id="GO:0005615">
    <property type="term" value="C:extracellular space"/>
    <property type="evidence" value="ECO:0007669"/>
    <property type="project" value="TreeGrafter"/>
</dbReference>
<comment type="caution">
    <text evidence="3">The sequence shown here is derived from an EMBL/GenBank/DDBJ whole genome shotgun (WGS) entry which is preliminary data.</text>
</comment>
<organism evidence="3 4">
    <name type="scientific">Solea senegalensis</name>
    <name type="common">Senegalese sole</name>
    <dbReference type="NCBI Taxonomy" id="28829"/>
    <lineage>
        <taxon>Eukaryota</taxon>
        <taxon>Metazoa</taxon>
        <taxon>Chordata</taxon>
        <taxon>Craniata</taxon>
        <taxon>Vertebrata</taxon>
        <taxon>Euteleostomi</taxon>
        <taxon>Actinopterygii</taxon>
        <taxon>Neopterygii</taxon>
        <taxon>Teleostei</taxon>
        <taxon>Neoteleostei</taxon>
        <taxon>Acanthomorphata</taxon>
        <taxon>Carangaria</taxon>
        <taxon>Pleuronectiformes</taxon>
        <taxon>Pleuronectoidei</taxon>
        <taxon>Soleidae</taxon>
        <taxon>Solea</taxon>
    </lineage>
</organism>
<dbReference type="GO" id="GO:0045087">
    <property type="term" value="P:innate immune response"/>
    <property type="evidence" value="ECO:0007669"/>
    <property type="project" value="TreeGrafter"/>
</dbReference>
<dbReference type="AlphaFoldDB" id="A0AAV6SQS7"/>